<dbReference type="GO" id="GO:0003723">
    <property type="term" value="F:RNA binding"/>
    <property type="evidence" value="ECO:0007669"/>
    <property type="project" value="InterPro"/>
</dbReference>
<dbReference type="InterPro" id="IPR046960">
    <property type="entry name" value="PPR_At4g14850-like_plant"/>
</dbReference>
<dbReference type="GO" id="GO:0009451">
    <property type="term" value="P:RNA modification"/>
    <property type="evidence" value="ECO:0007669"/>
    <property type="project" value="InterPro"/>
</dbReference>
<name>A0A8T2B268_ARASU</name>
<dbReference type="PROSITE" id="PS51375">
    <property type="entry name" value="PPR"/>
    <property type="match status" value="1"/>
</dbReference>
<dbReference type="InterPro" id="IPR002885">
    <property type="entry name" value="PPR_rpt"/>
</dbReference>
<proteinExistence type="predicted"/>
<keyword evidence="4" id="KW-1185">Reference proteome</keyword>
<reference evidence="3 4" key="1">
    <citation type="submission" date="2020-12" db="EMBL/GenBank/DDBJ databases">
        <title>Concerted genomic and epigenomic changes stabilize Arabidopsis allopolyploids.</title>
        <authorList>
            <person name="Chen Z."/>
        </authorList>
    </citation>
    <scope>NUCLEOTIDE SEQUENCE [LARGE SCALE GENOMIC DNA]</scope>
    <source>
        <strain evidence="3">As9502</strain>
        <tissue evidence="3">Leaf</tissue>
    </source>
</reference>
<evidence type="ECO:0000313" key="4">
    <source>
        <dbReference type="Proteomes" id="UP000694251"/>
    </source>
</evidence>
<evidence type="ECO:0000256" key="1">
    <source>
        <dbReference type="ARBA" id="ARBA00022737"/>
    </source>
</evidence>
<dbReference type="OrthoDB" id="1744564at2759"/>
<organism evidence="3 4">
    <name type="scientific">Arabidopsis suecica</name>
    <name type="common">Swedish thale-cress</name>
    <name type="synonym">Cardaminopsis suecica</name>
    <dbReference type="NCBI Taxonomy" id="45249"/>
    <lineage>
        <taxon>Eukaryota</taxon>
        <taxon>Viridiplantae</taxon>
        <taxon>Streptophyta</taxon>
        <taxon>Embryophyta</taxon>
        <taxon>Tracheophyta</taxon>
        <taxon>Spermatophyta</taxon>
        <taxon>Magnoliopsida</taxon>
        <taxon>eudicotyledons</taxon>
        <taxon>Gunneridae</taxon>
        <taxon>Pentapetalae</taxon>
        <taxon>rosids</taxon>
        <taxon>malvids</taxon>
        <taxon>Brassicales</taxon>
        <taxon>Brassicaceae</taxon>
        <taxon>Camelineae</taxon>
        <taxon>Arabidopsis</taxon>
    </lineage>
</organism>
<dbReference type="Proteomes" id="UP000694251">
    <property type="component" value="Chromosome 8"/>
</dbReference>
<protein>
    <submittedName>
        <fullName evidence="3">Pentatricopeptide repeat</fullName>
    </submittedName>
</protein>
<keyword evidence="1" id="KW-0677">Repeat</keyword>
<dbReference type="EMBL" id="JAEFBJ010000008">
    <property type="protein sequence ID" value="KAG7580865.1"/>
    <property type="molecule type" value="Genomic_DNA"/>
</dbReference>
<accession>A0A8T2B268</accession>
<gene>
    <name evidence="3" type="ORF">ISN44_As08g006180</name>
</gene>
<evidence type="ECO:0000256" key="2">
    <source>
        <dbReference type="PROSITE-ProRule" id="PRU00708"/>
    </source>
</evidence>
<comment type="caution">
    <text evidence="3">The sequence shown here is derived from an EMBL/GenBank/DDBJ whole genome shotgun (WGS) entry which is preliminary data.</text>
</comment>
<dbReference type="Pfam" id="PF12854">
    <property type="entry name" value="PPR_1"/>
    <property type="match status" value="1"/>
</dbReference>
<dbReference type="NCBIfam" id="TIGR00756">
    <property type="entry name" value="PPR"/>
    <property type="match status" value="1"/>
</dbReference>
<dbReference type="AlphaFoldDB" id="A0A8T2B268"/>
<dbReference type="PANTHER" id="PTHR47926:SF500">
    <property type="entry name" value="REPEAT-CONTAINING PROTEIN, PUTATIVE-RELATED"/>
    <property type="match status" value="1"/>
</dbReference>
<dbReference type="FunFam" id="1.25.40.10:FF:000682">
    <property type="entry name" value="Pentatricopeptide repeat-containing protein At3g16610"/>
    <property type="match status" value="1"/>
</dbReference>
<feature type="repeat" description="PPR" evidence="2">
    <location>
        <begin position="87"/>
        <end position="121"/>
    </location>
</feature>
<evidence type="ECO:0000313" key="3">
    <source>
        <dbReference type="EMBL" id="KAG7580865.1"/>
    </source>
</evidence>
<dbReference type="PANTHER" id="PTHR47926">
    <property type="entry name" value="PENTATRICOPEPTIDE REPEAT-CONTAINING PROTEIN"/>
    <property type="match status" value="1"/>
</dbReference>
<sequence>MTDAISLVRNSAVAAVPSTQWNVRLRDLASQSLFAESISLYWSMLRSGSSPDACSFPFTLKSCAALWLPVSGQQLHCHVIRGGFEAEPFVLSALISMYCKCGLVEDARKVFEESPQSSHNALISECSAGFSYNAWAVPLCTVPD</sequence>